<keyword evidence="1" id="KW-0805">Transcription regulation</keyword>
<feature type="DNA-binding region" description="H-T-H motif" evidence="4">
    <location>
        <begin position="57"/>
        <end position="76"/>
    </location>
</feature>
<reference evidence="7 8" key="1">
    <citation type="journal article" date="2019" name="Int. J. Syst. Evol. Microbiol.">
        <title>The Global Catalogue of Microorganisms (GCM) 10K type strain sequencing project: providing services to taxonomists for standard genome sequencing and annotation.</title>
        <authorList>
            <consortium name="The Broad Institute Genomics Platform"/>
            <consortium name="The Broad Institute Genome Sequencing Center for Infectious Disease"/>
            <person name="Wu L."/>
            <person name="Ma J."/>
        </authorList>
    </citation>
    <scope>NUCLEOTIDE SEQUENCE [LARGE SCALE GENOMIC DNA]</scope>
    <source>
        <strain evidence="7 8">JCM 3325</strain>
    </source>
</reference>
<dbReference type="Gene3D" id="1.10.10.60">
    <property type="entry name" value="Homeodomain-like"/>
    <property type="match status" value="1"/>
</dbReference>
<evidence type="ECO:0000256" key="2">
    <source>
        <dbReference type="ARBA" id="ARBA00023125"/>
    </source>
</evidence>
<proteinExistence type="predicted"/>
<dbReference type="InterPro" id="IPR004111">
    <property type="entry name" value="Repressor_TetR_C"/>
</dbReference>
<dbReference type="Pfam" id="PF00440">
    <property type="entry name" value="TetR_N"/>
    <property type="match status" value="1"/>
</dbReference>
<evidence type="ECO:0000313" key="8">
    <source>
        <dbReference type="Proteomes" id="UP001501231"/>
    </source>
</evidence>
<feature type="region of interest" description="Disordered" evidence="5">
    <location>
        <begin position="250"/>
        <end position="272"/>
    </location>
</feature>
<dbReference type="EMBL" id="BAAARW010000024">
    <property type="protein sequence ID" value="GAA2440420.1"/>
    <property type="molecule type" value="Genomic_DNA"/>
</dbReference>
<accession>A0ABN3JUJ1</accession>
<dbReference type="RefSeq" id="WP_344594187.1">
    <property type="nucleotide sequence ID" value="NZ_BAAARW010000024.1"/>
</dbReference>
<gene>
    <name evidence="7" type="ORF">GCM10010191_65230</name>
</gene>
<evidence type="ECO:0000256" key="4">
    <source>
        <dbReference type="PROSITE-ProRule" id="PRU00335"/>
    </source>
</evidence>
<evidence type="ECO:0000256" key="1">
    <source>
        <dbReference type="ARBA" id="ARBA00023015"/>
    </source>
</evidence>
<feature type="compositionally biased region" description="Pro residues" evidence="5">
    <location>
        <begin position="250"/>
        <end position="259"/>
    </location>
</feature>
<evidence type="ECO:0000256" key="5">
    <source>
        <dbReference type="SAM" id="MobiDB-lite"/>
    </source>
</evidence>
<feature type="compositionally biased region" description="Basic and acidic residues" evidence="5">
    <location>
        <begin position="1"/>
        <end position="10"/>
    </location>
</feature>
<dbReference type="PANTHER" id="PTHR30055">
    <property type="entry name" value="HTH-TYPE TRANSCRIPTIONAL REGULATOR RUTR"/>
    <property type="match status" value="1"/>
</dbReference>
<organism evidence="7 8">
    <name type="scientific">Actinomadura vinacea</name>
    <dbReference type="NCBI Taxonomy" id="115336"/>
    <lineage>
        <taxon>Bacteria</taxon>
        <taxon>Bacillati</taxon>
        <taxon>Actinomycetota</taxon>
        <taxon>Actinomycetes</taxon>
        <taxon>Streptosporangiales</taxon>
        <taxon>Thermomonosporaceae</taxon>
        <taxon>Actinomadura</taxon>
    </lineage>
</organism>
<dbReference type="PANTHER" id="PTHR30055:SF151">
    <property type="entry name" value="TRANSCRIPTIONAL REGULATORY PROTEIN"/>
    <property type="match status" value="1"/>
</dbReference>
<dbReference type="Proteomes" id="UP001501231">
    <property type="component" value="Unassembled WGS sequence"/>
</dbReference>
<dbReference type="InterPro" id="IPR009057">
    <property type="entry name" value="Homeodomain-like_sf"/>
</dbReference>
<feature type="domain" description="HTH tetR-type" evidence="6">
    <location>
        <begin position="34"/>
        <end position="94"/>
    </location>
</feature>
<dbReference type="InterPro" id="IPR036271">
    <property type="entry name" value="Tet_transcr_reg_TetR-rel_C_sf"/>
</dbReference>
<dbReference type="InterPro" id="IPR050109">
    <property type="entry name" value="HTH-type_TetR-like_transc_reg"/>
</dbReference>
<evidence type="ECO:0000313" key="7">
    <source>
        <dbReference type="EMBL" id="GAA2440420.1"/>
    </source>
</evidence>
<keyword evidence="2 4" id="KW-0238">DNA-binding</keyword>
<keyword evidence="3" id="KW-0804">Transcription</keyword>
<dbReference type="SUPFAM" id="SSF48498">
    <property type="entry name" value="Tetracyclin repressor-like, C-terminal domain"/>
    <property type="match status" value="1"/>
</dbReference>
<protein>
    <submittedName>
        <fullName evidence="7">TetR/AcrR family transcriptional regulator C-terminal domain-containing protein</fullName>
    </submittedName>
</protein>
<dbReference type="InterPro" id="IPR001647">
    <property type="entry name" value="HTH_TetR"/>
</dbReference>
<sequence>MADGTERGDDTGDDTGYVNIWMRPERPSRGPRPAYSRAQITETAVRIADAEGLEAASMRRIAAEIGTGAMSLYRYVPGRDDLIQLMVDHVMGELDPPDRPSGDWRADLTLLAGRSRAMRLRHPWLSEAQHGRPSFGPNELRVLEFGVGALDLGLPIDDMLVLFGLVMGYVDSAVQDELAWEKEHRRSGLSKEGWMGRSAPYVHQLINSGEHPMLTRIVRDARQPHMGSEAAFRHGLERVLDCVQAALPPVPSLPFPSPPKPRHDDERTGEHG</sequence>
<dbReference type="Gene3D" id="1.10.357.10">
    <property type="entry name" value="Tetracycline Repressor, domain 2"/>
    <property type="match status" value="1"/>
</dbReference>
<dbReference type="SUPFAM" id="SSF46689">
    <property type="entry name" value="Homeodomain-like"/>
    <property type="match status" value="1"/>
</dbReference>
<name>A0ABN3JUJ1_9ACTN</name>
<keyword evidence="8" id="KW-1185">Reference proteome</keyword>
<dbReference type="Pfam" id="PF02909">
    <property type="entry name" value="TetR_C_1"/>
    <property type="match status" value="1"/>
</dbReference>
<evidence type="ECO:0000259" key="6">
    <source>
        <dbReference type="PROSITE" id="PS50977"/>
    </source>
</evidence>
<dbReference type="PROSITE" id="PS50977">
    <property type="entry name" value="HTH_TETR_2"/>
    <property type="match status" value="1"/>
</dbReference>
<comment type="caution">
    <text evidence="7">The sequence shown here is derived from an EMBL/GenBank/DDBJ whole genome shotgun (WGS) entry which is preliminary data.</text>
</comment>
<feature type="compositionally biased region" description="Basic and acidic residues" evidence="5">
    <location>
        <begin position="261"/>
        <end position="272"/>
    </location>
</feature>
<feature type="region of interest" description="Disordered" evidence="5">
    <location>
        <begin position="1"/>
        <end position="36"/>
    </location>
</feature>
<evidence type="ECO:0000256" key="3">
    <source>
        <dbReference type="ARBA" id="ARBA00023163"/>
    </source>
</evidence>